<organism evidence="1 2">
    <name type="scientific">Leptothoe spongobia TAU-MAC 1115</name>
    <dbReference type="NCBI Taxonomy" id="1967444"/>
    <lineage>
        <taxon>Bacteria</taxon>
        <taxon>Bacillati</taxon>
        <taxon>Cyanobacteriota</taxon>
        <taxon>Cyanophyceae</taxon>
        <taxon>Nodosilineales</taxon>
        <taxon>Cymatolegaceae</taxon>
        <taxon>Leptothoe</taxon>
        <taxon>Leptothoe spongobia</taxon>
    </lineage>
</organism>
<gene>
    <name evidence="1" type="ORF">IXB50_00605</name>
</gene>
<dbReference type="Proteomes" id="UP000717364">
    <property type="component" value="Unassembled WGS sequence"/>
</dbReference>
<proteinExistence type="predicted"/>
<dbReference type="AlphaFoldDB" id="A0A947DBD9"/>
<dbReference type="EMBL" id="JADOES010000001">
    <property type="protein sequence ID" value="MBT9313923.1"/>
    <property type="molecule type" value="Genomic_DNA"/>
</dbReference>
<name>A0A947DBD9_9CYAN</name>
<accession>A0A947DBD9</accession>
<protein>
    <submittedName>
        <fullName evidence="1">Uncharacterized protein</fullName>
    </submittedName>
</protein>
<dbReference type="RefSeq" id="WP_215606987.1">
    <property type="nucleotide sequence ID" value="NZ_JADOES010000001.1"/>
</dbReference>
<evidence type="ECO:0000313" key="2">
    <source>
        <dbReference type="Proteomes" id="UP000717364"/>
    </source>
</evidence>
<reference evidence="1" key="1">
    <citation type="submission" date="2020-11" db="EMBL/GenBank/DDBJ databases">
        <authorList>
            <person name="Konstantinou D."/>
            <person name="Gkelis S."/>
            <person name="Popin R."/>
            <person name="Fewer D."/>
            <person name="Sivonen K."/>
        </authorList>
    </citation>
    <scope>NUCLEOTIDE SEQUENCE</scope>
    <source>
        <strain evidence="1">TAU-MAC 1115</strain>
    </source>
</reference>
<sequence>MSSIFSIIFAVVLVVAVFCWLTGYRLPLRFSVPSLPTGPSAVPRATRQRLMRLVNGNQAVASRLVERVRSQNPDRSEQWCWEKAIYDIERDRRA</sequence>
<evidence type="ECO:0000313" key="1">
    <source>
        <dbReference type="EMBL" id="MBT9313923.1"/>
    </source>
</evidence>
<keyword evidence="2" id="KW-1185">Reference proteome</keyword>
<comment type="caution">
    <text evidence="1">The sequence shown here is derived from an EMBL/GenBank/DDBJ whole genome shotgun (WGS) entry which is preliminary data.</text>
</comment>
<reference evidence="1" key="2">
    <citation type="journal article" date="2021" name="Mar. Drugs">
        <title>Genome Reduction and Secondary Metabolism of the Marine Sponge-Associated Cyanobacterium Leptothoe.</title>
        <authorList>
            <person name="Konstantinou D."/>
            <person name="Popin R.V."/>
            <person name="Fewer D.P."/>
            <person name="Sivonen K."/>
            <person name="Gkelis S."/>
        </authorList>
    </citation>
    <scope>NUCLEOTIDE SEQUENCE</scope>
    <source>
        <strain evidence="1">TAU-MAC 1115</strain>
    </source>
</reference>